<dbReference type="Proteomes" id="UP001162480">
    <property type="component" value="Chromosome 9"/>
</dbReference>
<reference evidence="1" key="1">
    <citation type="submission" date="2023-08" db="EMBL/GenBank/DDBJ databases">
        <authorList>
            <person name="Alioto T."/>
            <person name="Alioto T."/>
            <person name="Gomez Garrido J."/>
        </authorList>
    </citation>
    <scope>NUCLEOTIDE SEQUENCE</scope>
</reference>
<proteinExistence type="predicted"/>
<dbReference type="AlphaFoldDB" id="A0AA36B502"/>
<gene>
    <name evidence="1" type="ORF">OCTVUL_1B017200</name>
</gene>
<evidence type="ECO:0000313" key="2">
    <source>
        <dbReference type="Proteomes" id="UP001162480"/>
    </source>
</evidence>
<protein>
    <submittedName>
        <fullName evidence="1">Uncharacterized protein</fullName>
    </submittedName>
</protein>
<keyword evidence="2" id="KW-1185">Reference proteome</keyword>
<dbReference type="EMBL" id="OX597822">
    <property type="protein sequence ID" value="CAI9727454.1"/>
    <property type="molecule type" value="Genomic_DNA"/>
</dbReference>
<name>A0AA36B502_OCTVU</name>
<sequence length="89" mass="9901">MDAPTVGGYHSFNGTGRYNLHNVLCLEPSSLILQLGHDDKKESLANSSIQVGIKDGAEVEAECGQLYNKLPFQDISYYILLISHRKSKY</sequence>
<evidence type="ECO:0000313" key="1">
    <source>
        <dbReference type="EMBL" id="CAI9727454.1"/>
    </source>
</evidence>
<organism evidence="1 2">
    <name type="scientific">Octopus vulgaris</name>
    <name type="common">Common octopus</name>
    <dbReference type="NCBI Taxonomy" id="6645"/>
    <lineage>
        <taxon>Eukaryota</taxon>
        <taxon>Metazoa</taxon>
        <taxon>Spiralia</taxon>
        <taxon>Lophotrochozoa</taxon>
        <taxon>Mollusca</taxon>
        <taxon>Cephalopoda</taxon>
        <taxon>Coleoidea</taxon>
        <taxon>Octopodiformes</taxon>
        <taxon>Octopoda</taxon>
        <taxon>Incirrata</taxon>
        <taxon>Octopodidae</taxon>
        <taxon>Octopus</taxon>
    </lineage>
</organism>
<accession>A0AA36B502</accession>